<keyword evidence="3" id="KW-1185">Reference proteome</keyword>
<evidence type="ECO:0000256" key="1">
    <source>
        <dbReference type="SAM" id="Phobius"/>
    </source>
</evidence>
<dbReference type="Proteomes" id="UP001201812">
    <property type="component" value="Unassembled WGS sequence"/>
</dbReference>
<dbReference type="Pfam" id="PF10316">
    <property type="entry name" value="7TM_GPCR_Srbc"/>
    <property type="match status" value="1"/>
</dbReference>
<feature type="transmembrane region" description="Helical" evidence="1">
    <location>
        <begin position="192"/>
        <end position="212"/>
    </location>
</feature>
<dbReference type="InterPro" id="IPR019420">
    <property type="entry name" value="7TM_GPCR_serpentine_rcpt_Srbc"/>
</dbReference>
<feature type="transmembrane region" description="Helical" evidence="1">
    <location>
        <begin position="120"/>
        <end position="136"/>
    </location>
</feature>
<feature type="transmembrane region" description="Helical" evidence="1">
    <location>
        <begin position="21"/>
        <end position="45"/>
    </location>
</feature>
<protein>
    <submittedName>
        <fullName evidence="2">Serpentine type 7TM GPCR chemoreceptor srbc domain-containing protein</fullName>
    </submittedName>
</protein>
<dbReference type="EMBL" id="JAKKPZ010000175">
    <property type="protein sequence ID" value="KAI1699548.1"/>
    <property type="molecule type" value="Genomic_DNA"/>
</dbReference>
<keyword evidence="1" id="KW-0812">Transmembrane</keyword>
<feature type="transmembrane region" description="Helical" evidence="1">
    <location>
        <begin position="65"/>
        <end position="84"/>
    </location>
</feature>
<keyword evidence="1" id="KW-1133">Transmembrane helix</keyword>
<gene>
    <name evidence="2" type="ORF">DdX_17252</name>
</gene>
<proteinExistence type="predicted"/>
<comment type="caution">
    <text evidence="2">The sequence shown here is derived from an EMBL/GenBank/DDBJ whole genome shotgun (WGS) entry which is preliminary data.</text>
</comment>
<sequence>MPSIIYVLAKWSPSGNNSSSYGIFWSSFVVQGMNACTPIVTFSLTIERIIYISYPLSYNGRKSRYLTAITVILITVCFGCNVFASFQEFPLKNIEGCLVLACLFVKTGVIFYTYTKTCCGFLNLFAGAVFLIKLRYTGNAIEPLQAPQSANRRINRIALLVMCLELCLNFAPQLTALILFNTLGIVVGSYIGSYNFMGCCFDIFISSSIYSWSLRRSHGTNNNNSFMQRVHAKQLTTTSSH</sequence>
<keyword evidence="1" id="KW-0472">Membrane</keyword>
<accession>A0AAD4MLQ1</accession>
<evidence type="ECO:0000313" key="2">
    <source>
        <dbReference type="EMBL" id="KAI1699548.1"/>
    </source>
</evidence>
<reference evidence="2" key="1">
    <citation type="submission" date="2022-01" db="EMBL/GenBank/DDBJ databases">
        <title>Genome Sequence Resource for Two Populations of Ditylenchus destructor, the Migratory Endoparasitic Phytonematode.</title>
        <authorList>
            <person name="Zhang H."/>
            <person name="Lin R."/>
            <person name="Xie B."/>
        </authorList>
    </citation>
    <scope>NUCLEOTIDE SEQUENCE</scope>
    <source>
        <strain evidence="2">BazhouSP</strain>
    </source>
</reference>
<organism evidence="2 3">
    <name type="scientific">Ditylenchus destructor</name>
    <dbReference type="NCBI Taxonomy" id="166010"/>
    <lineage>
        <taxon>Eukaryota</taxon>
        <taxon>Metazoa</taxon>
        <taxon>Ecdysozoa</taxon>
        <taxon>Nematoda</taxon>
        <taxon>Chromadorea</taxon>
        <taxon>Rhabditida</taxon>
        <taxon>Tylenchina</taxon>
        <taxon>Tylenchomorpha</taxon>
        <taxon>Sphaerularioidea</taxon>
        <taxon>Anguinidae</taxon>
        <taxon>Anguininae</taxon>
        <taxon>Ditylenchus</taxon>
    </lineage>
</organism>
<evidence type="ECO:0000313" key="3">
    <source>
        <dbReference type="Proteomes" id="UP001201812"/>
    </source>
</evidence>
<dbReference type="PANTHER" id="PTHR10664">
    <property type="entry name" value="SERPENTINE RECEPTOR-C.ELEGANS"/>
    <property type="match status" value="1"/>
</dbReference>
<feature type="transmembrane region" description="Helical" evidence="1">
    <location>
        <begin position="157"/>
        <end position="180"/>
    </location>
</feature>
<dbReference type="AlphaFoldDB" id="A0AAD4MLQ1"/>
<name>A0AAD4MLQ1_9BILA</name>